<dbReference type="AlphaFoldDB" id="D8LDZ9"/>
<gene>
    <name evidence="1" type="ORF">Esi_0128_0074</name>
</gene>
<evidence type="ECO:0000313" key="2">
    <source>
        <dbReference type="Proteomes" id="UP000002630"/>
    </source>
</evidence>
<accession>D8LDZ9</accession>
<organism evidence="1 2">
    <name type="scientific">Ectocarpus siliculosus</name>
    <name type="common">Brown alga</name>
    <name type="synonym">Conferva siliculosa</name>
    <dbReference type="NCBI Taxonomy" id="2880"/>
    <lineage>
        <taxon>Eukaryota</taxon>
        <taxon>Sar</taxon>
        <taxon>Stramenopiles</taxon>
        <taxon>Ochrophyta</taxon>
        <taxon>PX clade</taxon>
        <taxon>Phaeophyceae</taxon>
        <taxon>Ectocarpales</taxon>
        <taxon>Ectocarpaceae</taxon>
        <taxon>Ectocarpus</taxon>
    </lineage>
</organism>
<protein>
    <submittedName>
        <fullName evidence="1">Uncharacterized protein</fullName>
    </submittedName>
</protein>
<reference evidence="1 2" key="1">
    <citation type="journal article" date="2010" name="Nature">
        <title>The Ectocarpus genome and the independent evolution of multicellularity in brown algae.</title>
        <authorList>
            <person name="Cock J.M."/>
            <person name="Sterck L."/>
            <person name="Rouze P."/>
            <person name="Scornet D."/>
            <person name="Allen A.E."/>
            <person name="Amoutzias G."/>
            <person name="Anthouard V."/>
            <person name="Artiguenave F."/>
            <person name="Aury J.M."/>
            <person name="Badger J.H."/>
            <person name="Beszteri B."/>
            <person name="Billiau K."/>
            <person name="Bonnet E."/>
            <person name="Bothwell J.H."/>
            <person name="Bowler C."/>
            <person name="Boyen C."/>
            <person name="Brownlee C."/>
            <person name="Carrano C.J."/>
            <person name="Charrier B."/>
            <person name="Cho G.Y."/>
            <person name="Coelho S.M."/>
            <person name="Collen J."/>
            <person name="Corre E."/>
            <person name="Da Silva C."/>
            <person name="Delage L."/>
            <person name="Delaroque N."/>
            <person name="Dittami S.M."/>
            <person name="Doulbeau S."/>
            <person name="Elias M."/>
            <person name="Farnham G."/>
            <person name="Gachon C.M."/>
            <person name="Gschloessl B."/>
            <person name="Heesch S."/>
            <person name="Jabbari K."/>
            <person name="Jubin C."/>
            <person name="Kawai H."/>
            <person name="Kimura K."/>
            <person name="Kloareg B."/>
            <person name="Kupper F.C."/>
            <person name="Lang D."/>
            <person name="Le Bail A."/>
            <person name="Leblanc C."/>
            <person name="Lerouge P."/>
            <person name="Lohr M."/>
            <person name="Lopez P.J."/>
            <person name="Martens C."/>
            <person name="Maumus F."/>
            <person name="Michel G."/>
            <person name="Miranda-Saavedra D."/>
            <person name="Morales J."/>
            <person name="Moreau H."/>
            <person name="Motomura T."/>
            <person name="Nagasato C."/>
            <person name="Napoli C.A."/>
            <person name="Nelson D.R."/>
            <person name="Nyvall-Collen P."/>
            <person name="Peters A.F."/>
            <person name="Pommier C."/>
            <person name="Potin P."/>
            <person name="Poulain J."/>
            <person name="Quesneville H."/>
            <person name="Read B."/>
            <person name="Rensing S.A."/>
            <person name="Ritter A."/>
            <person name="Rousvoal S."/>
            <person name="Samanta M."/>
            <person name="Samson G."/>
            <person name="Schroeder D.C."/>
            <person name="Segurens B."/>
            <person name="Strittmatter M."/>
            <person name="Tonon T."/>
            <person name="Tregear J.W."/>
            <person name="Valentin K."/>
            <person name="von Dassow P."/>
            <person name="Yamagishi T."/>
            <person name="Van de Peer Y."/>
            <person name="Wincker P."/>
        </authorList>
    </citation>
    <scope>NUCLEOTIDE SEQUENCE [LARGE SCALE GENOMIC DNA]</scope>
    <source>
        <strain evidence="2">Ec32 / CCAP1310/4</strain>
    </source>
</reference>
<keyword evidence="2" id="KW-1185">Reference proteome</keyword>
<dbReference type="EMBL" id="FN649749">
    <property type="protein sequence ID" value="CBN75575.1"/>
    <property type="molecule type" value="Genomic_DNA"/>
</dbReference>
<evidence type="ECO:0000313" key="1">
    <source>
        <dbReference type="EMBL" id="CBN75575.1"/>
    </source>
</evidence>
<dbReference type="Proteomes" id="UP000002630">
    <property type="component" value="Linkage Group LG24"/>
</dbReference>
<proteinExistence type="predicted"/>
<dbReference type="InParanoid" id="D8LDZ9"/>
<sequence length="53" mass="5745">MNEARHPNLAPTGCQGVALARQRPEGAALGVNYLLSVTKKRPPLLGEAKHQQR</sequence>
<name>D8LDZ9_ECTSI</name>
<dbReference type="EMBL" id="FN647924">
    <property type="protein sequence ID" value="CBN75575.1"/>
    <property type="molecule type" value="Genomic_DNA"/>
</dbReference>